<dbReference type="Gene3D" id="3.30.450.20">
    <property type="entry name" value="PAS domain"/>
    <property type="match status" value="1"/>
</dbReference>
<dbReference type="AlphaFoldDB" id="A0A2R5ENY8"/>
<proteinExistence type="predicted"/>
<evidence type="ECO:0000259" key="6">
    <source>
        <dbReference type="PROSITE" id="PS01124"/>
    </source>
</evidence>
<reference evidence="7 8" key="1">
    <citation type="submission" date="2017-08" db="EMBL/GenBank/DDBJ databases">
        <title>Substantial Increase in Enzyme Production by Combined Drug-Resistance Mutations in Paenibacillus agaridevorans.</title>
        <authorList>
            <person name="Tanaka Y."/>
            <person name="Funane K."/>
            <person name="Hosaka T."/>
            <person name="Shiwa Y."/>
            <person name="Fujita N."/>
            <person name="Miyazaki T."/>
            <person name="Yoshikawa H."/>
            <person name="Murakami K."/>
            <person name="Kasahara K."/>
            <person name="Inaoka T."/>
            <person name="Hiraga Y."/>
            <person name="Ochi K."/>
        </authorList>
    </citation>
    <scope>NUCLEOTIDE SEQUENCE [LARGE SCALE GENOMIC DNA]</scope>
    <source>
        <strain evidence="7 8">T-3040</strain>
    </source>
</reference>
<keyword evidence="3" id="KW-0804">Transcription</keyword>
<dbReference type="InterPro" id="IPR018060">
    <property type="entry name" value="HTH_AraC"/>
</dbReference>
<evidence type="ECO:0000256" key="5">
    <source>
        <dbReference type="SAM" id="Phobius"/>
    </source>
</evidence>
<organism evidence="7 8">
    <name type="scientific">Paenibacillus agaridevorans</name>
    <dbReference type="NCBI Taxonomy" id="171404"/>
    <lineage>
        <taxon>Bacteria</taxon>
        <taxon>Bacillati</taxon>
        <taxon>Bacillota</taxon>
        <taxon>Bacilli</taxon>
        <taxon>Bacillales</taxon>
        <taxon>Paenibacillaceae</taxon>
        <taxon>Paenibacillus</taxon>
    </lineage>
</organism>
<dbReference type="RefSeq" id="WP_108993357.1">
    <property type="nucleotide sequence ID" value="NZ_BDQX01000163.1"/>
</dbReference>
<evidence type="ECO:0000256" key="4">
    <source>
        <dbReference type="SAM" id="Coils"/>
    </source>
</evidence>
<dbReference type="Pfam" id="PF12833">
    <property type="entry name" value="HTH_18"/>
    <property type="match status" value="1"/>
</dbReference>
<keyword evidence="4" id="KW-0175">Coiled coil</keyword>
<feature type="transmembrane region" description="Helical" evidence="5">
    <location>
        <begin position="301"/>
        <end position="320"/>
    </location>
</feature>
<dbReference type="EMBL" id="BDQX01000163">
    <property type="protein sequence ID" value="GBG08400.1"/>
    <property type="molecule type" value="Genomic_DNA"/>
</dbReference>
<dbReference type="GO" id="GO:0003700">
    <property type="term" value="F:DNA-binding transcription factor activity"/>
    <property type="evidence" value="ECO:0007669"/>
    <property type="project" value="InterPro"/>
</dbReference>
<evidence type="ECO:0000256" key="2">
    <source>
        <dbReference type="ARBA" id="ARBA00023125"/>
    </source>
</evidence>
<dbReference type="Pfam" id="PF17853">
    <property type="entry name" value="GGDEF_2"/>
    <property type="match status" value="1"/>
</dbReference>
<evidence type="ECO:0000256" key="3">
    <source>
        <dbReference type="ARBA" id="ARBA00023163"/>
    </source>
</evidence>
<sequence>MLKKLTRTNSIWTKWLISYLFIFLVPVLLGIVFYWQTLHIVEQEIDLSNEKLISQMRELTDSRMRDLERLGLELSLNNEIISFASKEIKDQGSDDYHYDARQLTLILNNFKLTNEYIDQIILYYDKSGTVITNDSRILVEQFEKMYQPVSLHQSWSQILDSRFIKGFFLVKETSDPSDKAQIMHIRTPYMKGLGSDGAYIMFTVKSDKLLPHAERIQLHKDSYFVIQDMNGKVIASTSKAAANRVPHMNPLTLTDGMQDVEIEGQRLTVRYTTSNVTGWKYISVTPSSVYMESVWSVKRLIGIYILLCLVAGALVTAFVLRRNYNPIQALIRNLATKSGTKMDGSINEYQFIAKTLYQSLESTEKTMVQLKQQGNALRNQFLASLVKGKLGATLPLHERLAAYEIQFVEAKFAVVVVQTENWGKMATDEPEKSYDHEKLLHFFITNVMVELASESNQAYMFEADDFLVCIINGNSLTAKELTRVAQLAKKFIYDSLEVKLTVSLSDIHEDVWKLPQAYQEALEAMEYKLVMGSGEMISYTDIPSEEVSHRGYYYPLHVEQQLINFVKSGDFHQARTVIDNILNQHLAADSVTVMLSRCLMFDIISTILKTIDELNHFQGINELNKPLERLMNCKTIQEMQEHLMVILQEVTNHIQAQRELNSNYFGKKVKDYVHQNYHNPDLNISAIGQWFEMTPSYLSKRFREETGESLLEYINLYRINQAKGLLLGESLSIADIALKVGYIEFTTFNRIFKKYQGITAGKYRETESG</sequence>
<dbReference type="SUPFAM" id="SSF46689">
    <property type="entry name" value="Homeodomain-like"/>
    <property type="match status" value="2"/>
</dbReference>
<keyword evidence="1" id="KW-0805">Transcription regulation</keyword>
<dbReference type="PANTHER" id="PTHR43280:SF28">
    <property type="entry name" value="HTH-TYPE TRANSCRIPTIONAL ACTIVATOR RHAS"/>
    <property type="match status" value="1"/>
</dbReference>
<feature type="transmembrane region" description="Helical" evidence="5">
    <location>
        <begin position="12"/>
        <end position="35"/>
    </location>
</feature>
<keyword evidence="5" id="KW-0812">Transmembrane</keyword>
<keyword evidence="8" id="KW-1185">Reference proteome</keyword>
<accession>A0A2R5ENY8</accession>
<keyword evidence="2" id="KW-0238">DNA-binding</keyword>
<comment type="caution">
    <text evidence="7">The sequence shown here is derived from an EMBL/GenBank/DDBJ whole genome shotgun (WGS) entry which is preliminary data.</text>
</comment>
<keyword evidence="5" id="KW-1133">Transmembrane helix</keyword>
<dbReference type="PANTHER" id="PTHR43280">
    <property type="entry name" value="ARAC-FAMILY TRANSCRIPTIONAL REGULATOR"/>
    <property type="match status" value="1"/>
</dbReference>
<dbReference type="Gene3D" id="1.10.10.60">
    <property type="entry name" value="Homeodomain-like"/>
    <property type="match status" value="2"/>
</dbReference>
<dbReference type="InterPro" id="IPR041522">
    <property type="entry name" value="CdaR_GGDEF"/>
</dbReference>
<protein>
    <submittedName>
        <fullName evidence="7">AraC family transcriptional regulator</fullName>
    </submittedName>
</protein>
<evidence type="ECO:0000313" key="7">
    <source>
        <dbReference type="EMBL" id="GBG08400.1"/>
    </source>
</evidence>
<dbReference type="SMART" id="SM00342">
    <property type="entry name" value="HTH_ARAC"/>
    <property type="match status" value="1"/>
</dbReference>
<name>A0A2R5ENY8_9BACL</name>
<dbReference type="PROSITE" id="PS01124">
    <property type="entry name" value="HTH_ARAC_FAMILY_2"/>
    <property type="match status" value="1"/>
</dbReference>
<evidence type="ECO:0000256" key="1">
    <source>
        <dbReference type="ARBA" id="ARBA00023015"/>
    </source>
</evidence>
<keyword evidence="5" id="KW-0472">Membrane</keyword>
<dbReference type="Proteomes" id="UP000245202">
    <property type="component" value="Unassembled WGS sequence"/>
</dbReference>
<evidence type="ECO:0000313" key="8">
    <source>
        <dbReference type="Proteomes" id="UP000245202"/>
    </source>
</evidence>
<feature type="domain" description="HTH araC/xylS-type" evidence="6">
    <location>
        <begin position="667"/>
        <end position="766"/>
    </location>
</feature>
<dbReference type="PROSITE" id="PS00041">
    <property type="entry name" value="HTH_ARAC_FAMILY_1"/>
    <property type="match status" value="1"/>
</dbReference>
<dbReference type="InterPro" id="IPR009057">
    <property type="entry name" value="Homeodomain-like_sf"/>
</dbReference>
<gene>
    <name evidence="7" type="ORF">PAT3040_02981</name>
</gene>
<dbReference type="GO" id="GO:0043565">
    <property type="term" value="F:sequence-specific DNA binding"/>
    <property type="evidence" value="ECO:0007669"/>
    <property type="project" value="InterPro"/>
</dbReference>
<feature type="coiled-coil region" evidence="4">
    <location>
        <begin position="353"/>
        <end position="380"/>
    </location>
</feature>
<dbReference type="InterPro" id="IPR018062">
    <property type="entry name" value="HTH_AraC-typ_CS"/>
</dbReference>